<keyword evidence="3 6" id="KW-0812">Transmembrane</keyword>
<protein>
    <submittedName>
        <fullName evidence="8">FtsX-like permease family protein</fullName>
    </submittedName>
</protein>
<name>A0ABV8QJI9_9GAMM</name>
<feature type="transmembrane region" description="Helical" evidence="6">
    <location>
        <begin position="274"/>
        <end position="296"/>
    </location>
</feature>
<organism evidence="8 9">
    <name type="scientific">Marinobacter lacisalsi</name>
    <dbReference type="NCBI Taxonomy" id="475979"/>
    <lineage>
        <taxon>Bacteria</taxon>
        <taxon>Pseudomonadati</taxon>
        <taxon>Pseudomonadota</taxon>
        <taxon>Gammaproteobacteria</taxon>
        <taxon>Pseudomonadales</taxon>
        <taxon>Marinobacteraceae</taxon>
        <taxon>Marinobacter</taxon>
    </lineage>
</organism>
<reference evidence="9" key="1">
    <citation type="journal article" date="2019" name="Int. J. Syst. Evol. Microbiol.">
        <title>The Global Catalogue of Microorganisms (GCM) 10K type strain sequencing project: providing services to taxonomists for standard genome sequencing and annotation.</title>
        <authorList>
            <consortium name="The Broad Institute Genomics Platform"/>
            <consortium name="The Broad Institute Genome Sequencing Center for Infectious Disease"/>
            <person name="Wu L."/>
            <person name="Ma J."/>
        </authorList>
    </citation>
    <scope>NUCLEOTIDE SEQUENCE [LARGE SCALE GENOMIC DNA]</scope>
    <source>
        <strain evidence="9">CECT 7297</strain>
    </source>
</reference>
<keyword evidence="4 6" id="KW-1133">Transmembrane helix</keyword>
<gene>
    <name evidence="8" type="ORF">ACFOZ5_12145</name>
</gene>
<evidence type="ECO:0000256" key="3">
    <source>
        <dbReference type="ARBA" id="ARBA00022692"/>
    </source>
</evidence>
<feature type="transmembrane region" description="Helical" evidence="6">
    <location>
        <begin position="308"/>
        <end position="326"/>
    </location>
</feature>
<dbReference type="Proteomes" id="UP001595798">
    <property type="component" value="Unassembled WGS sequence"/>
</dbReference>
<feature type="transmembrane region" description="Helical" evidence="6">
    <location>
        <begin position="332"/>
        <end position="355"/>
    </location>
</feature>
<dbReference type="InterPro" id="IPR038766">
    <property type="entry name" value="Membrane_comp_ABC_pdt"/>
</dbReference>
<keyword evidence="5 6" id="KW-0472">Membrane</keyword>
<dbReference type="PANTHER" id="PTHR30287:SF2">
    <property type="entry name" value="BLL1001 PROTEIN"/>
    <property type="match status" value="1"/>
</dbReference>
<evidence type="ECO:0000256" key="2">
    <source>
        <dbReference type="ARBA" id="ARBA00022475"/>
    </source>
</evidence>
<feature type="transmembrane region" description="Helical" evidence="6">
    <location>
        <begin position="613"/>
        <end position="633"/>
    </location>
</feature>
<proteinExistence type="predicted"/>
<dbReference type="PANTHER" id="PTHR30287">
    <property type="entry name" value="MEMBRANE COMPONENT OF PREDICTED ABC SUPERFAMILY METABOLITE UPTAKE TRANSPORTER"/>
    <property type="match status" value="1"/>
</dbReference>
<feature type="domain" description="ABC3 transporter permease C-terminal" evidence="7">
    <location>
        <begin position="612"/>
        <end position="729"/>
    </location>
</feature>
<evidence type="ECO:0000256" key="1">
    <source>
        <dbReference type="ARBA" id="ARBA00004651"/>
    </source>
</evidence>
<dbReference type="EMBL" id="JBHSDI010000015">
    <property type="protein sequence ID" value="MFC4259781.1"/>
    <property type="molecule type" value="Genomic_DNA"/>
</dbReference>
<keyword evidence="2" id="KW-1003">Cell membrane</keyword>
<accession>A0ABV8QJI9</accession>
<sequence length="743" mass="79804">MILRAVLSHYRRHPLQLLALWLILALATALWSGVWTLTEQARDSMVAGDSQLSGRQQVVRDDGAPVTVADFASLRRAGLCVFPWLQVAAGEARGQVVGIDPLAMACAQGGAPGAGLSLDGQPFVDIAEAAEQAAAGYASTLRLYVSEGAAPLPEGWQRQADPGGLTTGELSDSFLLNLDALGLLVVLVSALLIRSVYTLALAQRRESLGLLERYGVTRRRLRLHLLLELMVLAGLGVVPGYLLGQKLADTLAGGFGAALDNLFETDLLATGESLAGFLVTLGMMILVVLWCGLDLLRGGSDSTRPKVHPVFGVVLVVAGILLIVPAQTLVTVFLGTALLLTGAGLITPALLAWSLSPTPDTPPLKLWRRRELGVLARRLALPLVALQLAAGTVIAVHALVSTFEGTFHGWLDQRLAGDLFVEIPEGEPLAPAAAWLEKQEGVTQWHPVVHGRARVPLPEGEQQVDLMATDTTSSLIRQWSLLAAVSRPWQALADGDVLVNEQLARRRELAPGSQLALVIAGKAMTVEIAGVYADYGRPAGEILLDIRYLPEGFVAGFRSLTIKLADSGASRSDVVSGLEAAWNVDSLQVRDNGTIHRLATRVFEQTFALTRSISYLTLMLAGTALLMTGWVVLRSRAWYVGLLSAWGLTRRQRRRTITILTAEFMLAIWVAALPVGVALTWVLVDRINPVAFGWTLPMAIYPGYWLELLLLFGLAAAVVGWLASIDRSRAPVQAPRLDGGQER</sequence>
<feature type="transmembrane region" description="Helical" evidence="6">
    <location>
        <begin position="660"/>
        <end position="684"/>
    </location>
</feature>
<feature type="transmembrane region" description="Helical" evidence="6">
    <location>
        <begin position="704"/>
        <end position="723"/>
    </location>
</feature>
<comment type="subcellular location">
    <subcellularLocation>
        <location evidence="1">Cell membrane</location>
        <topology evidence="1">Multi-pass membrane protein</topology>
    </subcellularLocation>
</comment>
<feature type="domain" description="ABC3 transporter permease C-terminal" evidence="7">
    <location>
        <begin position="181"/>
        <end position="289"/>
    </location>
</feature>
<evidence type="ECO:0000313" key="9">
    <source>
        <dbReference type="Proteomes" id="UP001595798"/>
    </source>
</evidence>
<feature type="transmembrane region" description="Helical" evidence="6">
    <location>
        <begin position="223"/>
        <end position="243"/>
    </location>
</feature>
<keyword evidence="9" id="KW-1185">Reference proteome</keyword>
<dbReference type="Pfam" id="PF02687">
    <property type="entry name" value="FtsX"/>
    <property type="match status" value="2"/>
</dbReference>
<evidence type="ECO:0000256" key="6">
    <source>
        <dbReference type="SAM" id="Phobius"/>
    </source>
</evidence>
<feature type="transmembrane region" description="Helical" evidence="6">
    <location>
        <begin position="180"/>
        <end position="202"/>
    </location>
</feature>
<dbReference type="RefSeq" id="WP_379887658.1">
    <property type="nucleotide sequence ID" value="NZ_JBHSDI010000015.1"/>
</dbReference>
<evidence type="ECO:0000259" key="7">
    <source>
        <dbReference type="Pfam" id="PF02687"/>
    </source>
</evidence>
<evidence type="ECO:0000313" key="8">
    <source>
        <dbReference type="EMBL" id="MFC4259781.1"/>
    </source>
</evidence>
<comment type="caution">
    <text evidence="8">The sequence shown here is derived from an EMBL/GenBank/DDBJ whole genome shotgun (WGS) entry which is preliminary data.</text>
</comment>
<evidence type="ECO:0000256" key="5">
    <source>
        <dbReference type="ARBA" id="ARBA00023136"/>
    </source>
</evidence>
<evidence type="ECO:0000256" key="4">
    <source>
        <dbReference type="ARBA" id="ARBA00022989"/>
    </source>
</evidence>
<feature type="transmembrane region" description="Helical" evidence="6">
    <location>
        <begin position="375"/>
        <end position="400"/>
    </location>
</feature>
<dbReference type="InterPro" id="IPR003838">
    <property type="entry name" value="ABC3_permease_C"/>
</dbReference>